<name>A0A8W8NQG3_MAGGI</name>
<protein>
    <submittedName>
        <fullName evidence="2">Uncharacterized protein</fullName>
    </submittedName>
</protein>
<organism evidence="2 3">
    <name type="scientific">Magallana gigas</name>
    <name type="common">Pacific oyster</name>
    <name type="synonym">Crassostrea gigas</name>
    <dbReference type="NCBI Taxonomy" id="29159"/>
    <lineage>
        <taxon>Eukaryota</taxon>
        <taxon>Metazoa</taxon>
        <taxon>Spiralia</taxon>
        <taxon>Lophotrochozoa</taxon>
        <taxon>Mollusca</taxon>
        <taxon>Bivalvia</taxon>
        <taxon>Autobranchia</taxon>
        <taxon>Pteriomorphia</taxon>
        <taxon>Ostreida</taxon>
        <taxon>Ostreoidea</taxon>
        <taxon>Ostreidae</taxon>
        <taxon>Magallana</taxon>
    </lineage>
</organism>
<proteinExistence type="predicted"/>
<evidence type="ECO:0000313" key="3">
    <source>
        <dbReference type="Proteomes" id="UP000005408"/>
    </source>
</evidence>
<dbReference type="AlphaFoldDB" id="A0A8W8NQG3"/>
<evidence type="ECO:0000256" key="1">
    <source>
        <dbReference type="SAM" id="MobiDB-lite"/>
    </source>
</evidence>
<keyword evidence="3" id="KW-1185">Reference proteome</keyword>
<sequence length="446" mass="52456">MSDSSSCSDSDSVEEVVVQRYLKQDLQSSLAQGRALIRQHHGIKPQPGHYRLKDCCHAVVDHKTHGYQGKHWETSGPTGNLEKGTRRLTTKAVDKEMDQERNWRAKREEKLSKLAREIIQPLLDDFNDTLVISKREMAAEDRLLTHHQESVKDSVQCELVCRENGRRVDEMAEKEREHQVRLLMAMKDDAMRTASIDSLVDSMAFTNQKRSLINTDLEEASERLQDDQKETDVEYNKAVGEMLDQSLITVVQESHKDSLKEQESHKDSLKEQEEQARKEKIELQKMIENDKVAYQNQNRFSKAVNMIVAMYRDLEMKEHKEEEKMKQYVEDVKFTAQEDIVRIVNTKRTCSLYRKEKSRRIQEEEQLVTQDNPARAAMMNVMNRVQRQMLLQKFKGKWVNITNKKKAGRTEEQSEENLTERDKKLRMIRTKNRKETKVVRWQDEDF</sequence>
<dbReference type="Proteomes" id="UP000005408">
    <property type="component" value="Unassembled WGS sequence"/>
</dbReference>
<evidence type="ECO:0000313" key="2">
    <source>
        <dbReference type="EnsemblMetazoa" id="G7380.1:cds"/>
    </source>
</evidence>
<dbReference type="EnsemblMetazoa" id="G7380.1">
    <property type="protein sequence ID" value="G7380.1:cds"/>
    <property type="gene ID" value="G7380"/>
</dbReference>
<reference evidence="2" key="1">
    <citation type="submission" date="2022-08" db="UniProtKB">
        <authorList>
            <consortium name="EnsemblMetazoa"/>
        </authorList>
    </citation>
    <scope>IDENTIFICATION</scope>
    <source>
        <strain evidence="2">05x7-T-G4-1.051#20</strain>
    </source>
</reference>
<accession>A0A8W8NQG3</accession>
<feature type="region of interest" description="Disordered" evidence="1">
    <location>
        <begin position="254"/>
        <end position="275"/>
    </location>
</feature>